<evidence type="ECO:0000313" key="20">
    <source>
        <dbReference type="Proteomes" id="UP000007110"/>
    </source>
</evidence>
<reference evidence="20" key="1">
    <citation type="submission" date="2015-02" db="EMBL/GenBank/DDBJ databases">
        <title>Genome sequencing for Strongylocentrotus purpuratus.</title>
        <authorList>
            <person name="Murali S."/>
            <person name="Liu Y."/>
            <person name="Vee V."/>
            <person name="English A."/>
            <person name="Wang M."/>
            <person name="Skinner E."/>
            <person name="Han Y."/>
            <person name="Muzny D.M."/>
            <person name="Worley K.C."/>
            <person name="Gibbs R.A."/>
        </authorList>
    </citation>
    <scope>NUCLEOTIDE SEQUENCE</scope>
</reference>
<evidence type="ECO:0000256" key="6">
    <source>
        <dbReference type="ARBA" id="ARBA00022622"/>
    </source>
</evidence>
<evidence type="ECO:0000256" key="10">
    <source>
        <dbReference type="ARBA" id="ARBA00022842"/>
    </source>
</evidence>
<feature type="binding site" evidence="15">
    <location>
        <position position="375"/>
    </location>
    <ligand>
        <name>Zn(2+)</name>
        <dbReference type="ChEBI" id="CHEBI:29105"/>
        <label>2</label>
    </ligand>
</feature>
<dbReference type="EnsemblMetazoa" id="XM_778350">
    <property type="protein sequence ID" value="XP_783443"/>
    <property type="gene ID" value="LOC578161"/>
</dbReference>
<reference evidence="19" key="2">
    <citation type="submission" date="2021-01" db="UniProtKB">
        <authorList>
            <consortium name="EnsemblMetazoa"/>
        </authorList>
    </citation>
    <scope>IDENTIFICATION</scope>
</reference>
<keyword evidence="9 15" id="KW-0862">Zinc</keyword>
<keyword evidence="20" id="KW-1185">Reference proteome</keyword>
<dbReference type="InterPro" id="IPR001952">
    <property type="entry name" value="Alkaline_phosphatase"/>
</dbReference>
<organism evidence="19 20">
    <name type="scientific">Strongylocentrotus purpuratus</name>
    <name type="common">Purple sea urchin</name>
    <dbReference type="NCBI Taxonomy" id="7668"/>
    <lineage>
        <taxon>Eukaryota</taxon>
        <taxon>Metazoa</taxon>
        <taxon>Echinodermata</taxon>
        <taxon>Eleutherozoa</taxon>
        <taxon>Echinozoa</taxon>
        <taxon>Echinoidea</taxon>
        <taxon>Euechinoidea</taxon>
        <taxon>Echinacea</taxon>
        <taxon>Camarodonta</taxon>
        <taxon>Echinidea</taxon>
        <taxon>Strongylocentrotidae</taxon>
        <taxon>Strongylocentrotus</taxon>
    </lineage>
</organism>
<dbReference type="GeneID" id="578161"/>
<evidence type="ECO:0000256" key="7">
    <source>
        <dbReference type="ARBA" id="ARBA00022723"/>
    </source>
</evidence>
<feature type="binding site" evidence="15">
    <location>
        <position position="171"/>
    </location>
    <ligand>
        <name>Mg(2+)</name>
        <dbReference type="ChEBI" id="CHEBI:18420"/>
    </ligand>
</feature>
<dbReference type="InParanoid" id="A0A7M7RFN6"/>
<keyword evidence="5" id="KW-0597">Phosphoprotein</keyword>
<evidence type="ECO:0000256" key="14">
    <source>
        <dbReference type="PIRSR" id="PIRSR601952-1"/>
    </source>
</evidence>
<keyword evidence="4" id="KW-1003">Cell membrane</keyword>
<comment type="catalytic activity">
    <reaction evidence="17">
        <text>a phosphate monoester + H2O = an alcohol + phosphate</text>
        <dbReference type="Rhea" id="RHEA:15017"/>
        <dbReference type="ChEBI" id="CHEBI:15377"/>
        <dbReference type="ChEBI" id="CHEBI:30879"/>
        <dbReference type="ChEBI" id="CHEBI:43474"/>
        <dbReference type="ChEBI" id="CHEBI:67140"/>
        <dbReference type="EC" id="3.1.3.1"/>
    </reaction>
</comment>
<dbReference type="EC" id="3.1.3.1" evidence="3 17"/>
<dbReference type="FunCoup" id="A0A7M7RFN6">
    <property type="interactions" value="99"/>
</dbReference>
<keyword evidence="7 15" id="KW-0479">Metal-binding</keyword>
<dbReference type="PRINTS" id="PR00113">
    <property type="entry name" value="ALKPHPHTASE"/>
</dbReference>
<keyword evidence="12" id="KW-0325">Glycoprotein</keyword>
<feature type="binding site" evidence="15">
    <location>
        <position position="169"/>
    </location>
    <ligand>
        <name>Mg(2+)</name>
        <dbReference type="ChEBI" id="CHEBI:18420"/>
    </ligand>
</feature>
<sequence>METLRYLQIVVCLFSLSLATSQNAEFWNQEAQDSLKEAIRLTERNVNTAKNIVLFLGDGMSIETLTAARILKGQLAGGLGEDAKLAVEDFPHFGLAKTYSTNKQVPDSAATATAYLCGVKTKTGVLGVDDRVERGDCVSSLGGEVKSILEMAQEAGKSVGFVTTTTLTHASPGALYAKVPDRKWQSDMDIPRGERNLGCVDMAQQFVSNNNIQVALGGGRMKFMSRINRDPEYPSMPGSRIDGRNLIQEWINNKPDQDRAHYVWNEADFNKIDPEQTDYLLGLFEYSLMKFDIRRDNDTGGEPSIAEMTDKAIRILSKNPNGFFLFVEGGRIDHGHHFGVANLALTETVAMDKAIDVALGLVDTEETLVMVTSDHAHTFKMAGYSARGNPILGKSDGRSTDLGSYTTVGYMNGPGAIISSLSYRLLGRRPPVTDANTGRPFYLPQAVVPTFLETHGGDDVAIFAIGPMSHLVHGVHEQNYVSHVMQRAACIGYYADNCQPVQAAAGDDDFGTLSDATALRVDAKLGILLVFSVLLALVKIA</sequence>
<comment type="cofactor">
    <cofactor evidence="15">
        <name>Zn(2+)</name>
        <dbReference type="ChEBI" id="CHEBI:29105"/>
    </cofactor>
    <text evidence="15">Binds 2 Zn(2+) ions.</text>
</comment>
<dbReference type="RefSeq" id="XP_783443.2">
    <property type="nucleotide sequence ID" value="XM_778350.4"/>
</dbReference>
<dbReference type="Gene3D" id="3.40.720.10">
    <property type="entry name" value="Alkaline Phosphatase, subunit A"/>
    <property type="match status" value="1"/>
</dbReference>
<evidence type="ECO:0000256" key="15">
    <source>
        <dbReference type="PIRSR" id="PIRSR601952-2"/>
    </source>
</evidence>
<evidence type="ECO:0000256" key="16">
    <source>
        <dbReference type="RuleBase" id="RU003946"/>
    </source>
</evidence>
<dbReference type="SUPFAM" id="SSF53649">
    <property type="entry name" value="Alkaline phosphatase-like"/>
    <property type="match status" value="1"/>
</dbReference>
<evidence type="ECO:0000256" key="9">
    <source>
        <dbReference type="ARBA" id="ARBA00022833"/>
    </source>
</evidence>
<evidence type="ECO:0000256" key="4">
    <source>
        <dbReference type="ARBA" id="ARBA00022475"/>
    </source>
</evidence>
<accession>A0A7M7RFN6</accession>
<dbReference type="GO" id="GO:0005886">
    <property type="term" value="C:plasma membrane"/>
    <property type="evidence" value="ECO:0000318"/>
    <property type="project" value="GO_Central"/>
</dbReference>
<keyword evidence="13" id="KW-0449">Lipoprotein</keyword>
<feature type="binding site" evidence="15">
    <location>
        <position position="374"/>
    </location>
    <ligand>
        <name>Zn(2+)</name>
        <dbReference type="ChEBI" id="CHEBI:29105"/>
        <label>2</label>
    </ligand>
</feature>
<feature type="binding site" evidence="15">
    <location>
        <position position="455"/>
    </location>
    <ligand>
        <name>Zn(2+)</name>
        <dbReference type="ChEBI" id="CHEBI:29105"/>
        <label>2</label>
    </ligand>
</feature>
<dbReference type="FunFam" id="3.40.720.10:FF:000008">
    <property type="entry name" value="Alkaline phosphatase"/>
    <property type="match status" value="1"/>
</dbReference>
<evidence type="ECO:0000256" key="12">
    <source>
        <dbReference type="ARBA" id="ARBA00023180"/>
    </source>
</evidence>
<keyword evidence="18" id="KW-0732">Signal</keyword>
<evidence type="ECO:0000256" key="3">
    <source>
        <dbReference type="ARBA" id="ARBA00012647"/>
    </source>
</evidence>
<evidence type="ECO:0000256" key="11">
    <source>
        <dbReference type="ARBA" id="ARBA00023136"/>
    </source>
</evidence>
<feature type="chain" id="PRO_5029620318" description="Alkaline phosphatase" evidence="18">
    <location>
        <begin position="20"/>
        <end position="541"/>
    </location>
</feature>
<dbReference type="GO" id="GO:0098552">
    <property type="term" value="C:side of membrane"/>
    <property type="evidence" value="ECO:0007669"/>
    <property type="project" value="UniProtKB-KW"/>
</dbReference>
<comment type="subcellular location">
    <subcellularLocation>
        <location evidence="1">Cell membrane</location>
        <topology evidence="1">Lipid-anchor</topology>
        <topology evidence="1">GPI-anchor</topology>
    </subcellularLocation>
</comment>
<dbReference type="OrthoDB" id="5818554at2759"/>
<dbReference type="GO" id="GO:0004035">
    <property type="term" value="F:alkaline phosphatase activity"/>
    <property type="evidence" value="ECO:0000318"/>
    <property type="project" value="GO_Central"/>
</dbReference>
<keyword evidence="10 15" id="KW-0460">Magnesium</keyword>
<protein>
    <recommendedName>
        <fullName evidence="3 17">Alkaline phosphatase</fullName>
        <ecNumber evidence="3 17">3.1.3.1</ecNumber>
    </recommendedName>
</protein>
<dbReference type="PROSITE" id="PS00123">
    <property type="entry name" value="ALKALINE_PHOSPHATASE"/>
    <property type="match status" value="1"/>
</dbReference>
<evidence type="ECO:0000256" key="5">
    <source>
        <dbReference type="ARBA" id="ARBA00022553"/>
    </source>
</evidence>
<dbReference type="GO" id="GO:0046872">
    <property type="term" value="F:metal ion binding"/>
    <property type="evidence" value="ECO:0007669"/>
    <property type="project" value="UniProtKB-KW"/>
</dbReference>
<feature type="binding site" evidence="15">
    <location>
        <position position="333"/>
    </location>
    <ligand>
        <name>Zn(2+)</name>
        <dbReference type="ChEBI" id="CHEBI:29105"/>
        <label>2</label>
    </ligand>
</feature>
<dbReference type="CDD" id="cd16012">
    <property type="entry name" value="ALP"/>
    <property type="match status" value="1"/>
</dbReference>
<keyword evidence="11" id="KW-0472">Membrane</keyword>
<comment type="cofactor">
    <cofactor evidence="15">
        <name>Mg(2+)</name>
        <dbReference type="ChEBI" id="CHEBI:18420"/>
    </cofactor>
    <text evidence="15">Binds 1 Mg(2+) ion.</text>
</comment>
<evidence type="ECO:0000256" key="17">
    <source>
        <dbReference type="RuleBase" id="RU003947"/>
    </source>
</evidence>
<dbReference type="KEGG" id="spu:578161"/>
<evidence type="ECO:0000256" key="13">
    <source>
        <dbReference type="ARBA" id="ARBA00023288"/>
    </source>
</evidence>
<keyword evidence="6" id="KW-0336">GPI-anchor</keyword>
<feature type="binding site" evidence="15">
    <location>
        <position position="337"/>
    </location>
    <ligand>
        <name>Zn(2+)</name>
        <dbReference type="ChEBI" id="CHEBI:29105"/>
        <label>2</label>
    </ligand>
</feature>
<feature type="binding site" evidence="15">
    <location>
        <position position="58"/>
    </location>
    <ligand>
        <name>Mg(2+)</name>
        <dbReference type="ChEBI" id="CHEBI:18420"/>
    </ligand>
</feature>
<feature type="active site" description="Phosphoserine intermediate" evidence="14">
    <location>
        <position position="108"/>
    </location>
</feature>
<dbReference type="Pfam" id="PF00245">
    <property type="entry name" value="Alk_phosphatase"/>
    <property type="match status" value="1"/>
</dbReference>
<keyword evidence="8 17" id="KW-0378">Hydrolase</keyword>
<evidence type="ECO:0000313" key="19">
    <source>
        <dbReference type="EnsemblMetazoa" id="XP_783443"/>
    </source>
</evidence>
<evidence type="ECO:0000256" key="2">
    <source>
        <dbReference type="ARBA" id="ARBA00005984"/>
    </source>
</evidence>
<dbReference type="PANTHER" id="PTHR11596">
    <property type="entry name" value="ALKALINE PHOSPHATASE"/>
    <property type="match status" value="1"/>
</dbReference>
<evidence type="ECO:0000256" key="18">
    <source>
        <dbReference type="SAM" id="SignalP"/>
    </source>
</evidence>
<dbReference type="OMA" id="NMPCSAR"/>
<dbReference type="InterPro" id="IPR017850">
    <property type="entry name" value="Alkaline_phosphatase_core_sf"/>
</dbReference>
<dbReference type="PANTHER" id="PTHR11596:SF5">
    <property type="entry name" value="ALKALINE PHOSPHATASE"/>
    <property type="match status" value="1"/>
</dbReference>
<feature type="binding site" evidence="15">
    <location>
        <position position="58"/>
    </location>
    <ligand>
        <name>Zn(2+)</name>
        <dbReference type="ChEBI" id="CHEBI:29105"/>
        <label>2</label>
    </ligand>
</feature>
<feature type="binding site" evidence="15">
    <location>
        <position position="328"/>
    </location>
    <ligand>
        <name>Mg(2+)</name>
        <dbReference type="ChEBI" id="CHEBI:18420"/>
    </ligand>
</feature>
<proteinExistence type="inferred from homology"/>
<evidence type="ECO:0000256" key="8">
    <source>
        <dbReference type="ARBA" id="ARBA00022801"/>
    </source>
</evidence>
<comment type="similarity">
    <text evidence="2 16">Belongs to the alkaline phosphatase family.</text>
</comment>
<name>A0A7M7RFN6_STRPU</name>
<dbReference type="Proteomes" id="UP000007110">
    <property type="component" value="Unassembled WGS sequence"/>
</dbReference>
<dbReference type="InterPro" id="IPR018299">
    <property type="entry name" value="Alkaline_phosphatase_AS"/>
</dbReference>
<dbReference type="AlphaFoldDB" id="A0A7M7RFN6"/>
<evidence type="ECO:0000256" key="1">
    <source>
        <dbReference type="ARBA" id="ARBA00004609"/>
    </source>
</evidence>
<feature type="signal peptide" evidence="18">
    <location>
        <begin position="1"/>
        <end position="19"/>
    </location>
</feature>
<dbReference type="SMART" id="SM00098">
    <property type="entry name" value="alkPPc"/>
    <property type="match status" value="1"/>
</dbReference>